<feature type="compositionally biased region" description="Low complexity" evidence="1">
    <location>
        <begin position="69"/>
        <end position="79"/>
    </location>
</feature>
<dbReference type="EnsemblMetazoa" id="CJA34307.1">
    <property type="protein sequence ID" value="CJA34307.1"/>
    <property type="gene ID" value="WBGene00210154"/>
</dbReference>
<sequence length="172" mass="19625">MPTNFPLASSRTSNHVVAKQLSAITGKLLGDRIMKTLLTKQTSPHDYFAIHNPMSQLEQMTNQCKSKEQSQNNISSSSSLPPRPVRPAQKTSTRHYRTRMTAQQLQMVREQIDGKDDFERLKRSEVIRRVVKSLEGIPEAPEKEQIGAIFDRMKSKYFAENPDAPRYSKNGH</sequence>
<evidence type="ECO:0000313" key="2">
    <source>
        <dbReference type="EnsemblMetazoa" id="CJA34307.1"/>
    </source>
</evidence>
<protein>
    <submittedName>
        <fullName evidence="2">Uncharacterized protein</fullName>
    </submittedName>
</protein>
<evidence type="ECO:0000256" key="1">
    <source>
        <dbReference type="SAM" id="MobiDB-lite"/>
    </source>
</evidence>
<evidence type="ECO:0000313" key="3">
    <source>
        <dbReference type="Proteomes" id="UP000005237"/>
    </source>
</evidence>
<feature type="region of interest" description="Disordered" evidence="1">
    <location>
        <begin position="60"/>
        <end position="100"/>
    </location>
</feature>
<dbReference type="Proteomes" id="UP000005237">
    <property type="component" value="Unassembled WGS sequence"/>
</dbReference>
<proteinExistence type="predicted"/>
<organism evidence="2 3">
    <name type="scientific">Caenorhabditis japonica</name>
    <dbReference type="NCBI Taxonomy" id="281687"/>
    <lineage>
        <taxon>Eukaryota</taxon>
        <taxon>Metazoa</taxon>
        <taxon>Ecdysozoa</taxon>
        <taxon>Nematoda</taxon>
        <taxon>Chromadorea</taxon>
        <taxon>Rhabditida</taxon>
        <taxon>Rhabditina</taxon>
        <taxon>Rhabditomorpha</taxon>
        <taxon>Rhabditoidea</taxon>
        <taxon>Rhabditidae</taxon>
        <taxon>Peloderinae</taxon>
        <taxon>Caenorhabditis</taxon>
    </lineage>
</organism>
<keyword evidence="3" id="KW-1185">Reference proteome</keyword>
<dbReference type="AlphaFoldDB" id="A0A8R1IEA8"/>
<accession>A0A8R1IEA8</accession>
<name>A0A8R1IEA8_CAEJA</name>
<reference evidence="3" key="1">
    <citation type="submission" date="2010-08" db="EMBL/GenBank/DDBJ databases">
        <authorList>
            <consortium name="Caenorhabditis japonica Sequencing Consortium"/>
            <person name="Wilson R.K."/>
        </authorList>
    </citation>
    <scope>NUCLEOTIDE SEQUENCE [LARGE SCALE GENOMIC DNA]</scope>
    <source>
        <strain evidence="3">DF5081</strain>
    </source>
</reference>
<reference evidence="2" key="2">
    <citation type="submission" date="2022-06" db="UniProtKB">
        <authorList>
            <consortium name="EnsemblMetazoa"/>
        </authorList>
    </citation>
    <scope>IDENTIFICATION</scope>
    <source>
        <strain evidence="2">DF5081</strain>
    </source>
</reference>